<dbReference type="Gene3D" id="2.60.40.10">
    <property type="entry name" value="Immunoglobulins"/>
    <property type="match status" value="3"/>
</dbReference>
<keyword evidence="3" id="KW-0812">Transmembrane</keyword>
<dbReference type="InterPro" id="IPR013783">
    <property type="entry name" value="Ig-like_fold"/>
</dbReference>
<dbReference type="AlphaFoldDB" id="A0A8T0AHU9"/>
<feature type="domain" description="Ig-like" evidence="5">
    <location>
        <begin position="110"/>
        <end position="190"/>
    </location>
</feature>
<dbReference type="InterPro" id="IPR036179">
    <property type="entry name" value="Ig-like_dom_sf"/>
</dbReference>
<keyword evidence="3" id="KW-0472">Membrane</keyword>
<dbReference type="GO" id="GO:0007155">
    <property type="term" value="P:cell adhesion"/>
    <property type="evidence" value="ECO:0007669"/>
    <property type="project" value="InterPro"/>
</dbReference>
<accession>A0A8T0AHU9</accession>
<dbReference type="Proteomes" id="UP000606274">
    <property type="component" value="Unassembled WGS sequence"/>
</dbReference>
<feature type="chain" id="PRO_5035780145" description="Ig-like domain-containing protein" evidence="4">
    <location>
        <begin position="23"/>
        <end position="347"/>
    </location>
</feature>
<evidence type="ECO:0000256" key="2">
    <source>
        <dbReference type="SAM" id="MobiDB-lite"/>
    </source>
</evidence>
<keyword evidence="3" id="KW-1133">Transmembrane helix</keyword>
<keyword evidence="4" id="KW-0732">Signal</keyword>
<dbReference type="SUPFAM" id="SSF48726">
    <property type="entry name" value="Immunoglobulin"/>
    <property type="match status" value="2"/>
</dbReference>
<evidence type="ECO:0000256" key="4">
    <source>
        <dbReference type="SAM" id="SignalP"/>
    </source>
</evidence>
<dbReference type="PROSITE" id="PS50835">
    <property type="entry name" value="IG_LIKE"/>
    <property type="match status" value="2"/>
</dbReference>
<evidence type="ECO:0000313" key="7">
    <source>
        <dbReference type="Proteomes" id="UP000606274"/>
    </source>
</evidence>
<evidence type="ECO:0000256" key="3">
    <source>
        <dbReference type="SAM" id="Phobius"/>
    </source>
</evidence>
<proteinExistence type="predicted"/>
<protein>
    <recommendedName>
        <fullName evidence="5">Ig-like domain-containing protein</fullName>
    </recommendedName>
</protein>
<dbReference type="PANTHER" id="PTHR13771">
    <property type="entry name" value="INTERCELLULAR ADHESION MOLECULE"/>
    <property type="match status" value="1"/>
</dbReference>
<evidence type="ECO:0000256" key="1">
    <source>
        <dbReference type="ARBA" id="ARBA00023319"/>
    </source>
</evidence>
<keyword evidence="1" id="KW-0393">Immunoglobulin domain</keyword>
<dbReference type="GO" id="GO:0005178">
    <property type="term" value="F:integrin binding"/>
    <property type="evidence" value="ECO:0007669"/>
    <property type="project" value="InterPro"/>
</dbReference>
<evidence type="ECO:0000313" key="6">
    <source>
        <dbReference type="EMBL" id="KAF7691009.1"/>
    </source>
</evidence>
<dbReference type="InterPro" id="IPR013768">
    <property type="entry name" value="ICAM_N"/>
</dbReference>
<dbReference type="InterPro" id="IPR013151">
    <property type="entry name" value="Immunoglobulin_dom"/>
</dbReference>
<gene>
    <name evidence="6" type="ORF">HF521_011306</name>
</gene>
<feature type="region of interest" description="Disordered" evidence="2">
    <location>
        <begin position="325"/>
        <end position="347"/>
    </location>
</feature>
<reference evidence="6" key="1">
    <citation type="submission" date="2020-08" db="EMBL/GenBank/DDBJ databases">
        <title>Chromosome-level assembly of Southern catfish (Silurus meridionalis) provides insights into visual adaptation to the nocturnal and benthic lifestyles.</title>
        <authorList>
            <person name="Zhang Y."/>
            <person name="Wang D."/>
            <person name="Peng Z."/>
        </authorList>
    </citation>
    <scope>NUCLEOTIDE SEQUENCE</scope>
    <source>
        <strain evidence="6">SWU-2019-XX</strain>
        <tissue evidence="6">Muscle</tissue>
    </source>
</reference>
<dbReference type="PANTHER" id="PTHR13771:SF9">
    <property type="entry name" value="INTERCELLULAR ADHESION MOLECULE 5"/>
    <property type="match status" value="1"/>
</dbReference>
<comment type="caution">
    <text evidence="6">The sequence shown here is derived from an EMBL/GenBank/DDBJ whole genome shotgun (WGS) entry which is preliminary data.</text>
</comment>
<feature type="compositionally biased region" description="Acidic residues" evidence="2">
    <location>
        <begin position="337"/>
        <end position="347"/>
    </location>
</feature>
<dbReference type="Pfam" id="PF03921">
    <property type="entry name" value="ICAM_N"/>
    <property type="match status" value="1"/>
</dbReference>
<keyword evidence="7" id="KW-1185">Reference proteome</keyword>
<organism evidence="6 7">
    <name type="scientific">Silurus meridionalis</name>
    <name type="common">Southern catfish</name>
    <name type="synonym">Silurus soldatovi meridionalis</name>
    <dbReference type="NCBI Taxonomy" id="175797"/>
    <lineage>
        <taxon>Eukaryota</taxon>
        <taxon>Metazoa</taxon>
        <taxon>Chordata</taxon>
        <taxon>Craniata</taxon>
        <taxon>Vertebrata</taxon>
        <taxon>Euteleostomi</taxon>
        <taxon>Actinopterygii</taxon>
        <taxon>Neopterygii</taxon>
        <taxon>Teleostei</taxon>
        <taxon>Ostariophysi</taxon>
        <taxon>Siluriformes</taxon>
        <taxon>Siluridae</taxon>
        <taxon>Silurus</taxon>
    </lineage>
</organism>
<dbReference type="EMBL" id="JABFDY010000022">
    <property type="protein sequence ID" value="KAF7691009.1"/>
    <property type="molecule type" value="Genomic_DNA"/>
</dbReference>
<dbReference type="InterPro" id="IPR007110">
    <property type="entry name" value="Ig-like_dom"/>
</dbReference>
<dbReference type="Pfam" id="PF00047">
    <property type="entry name" value="ig"/>
    <property type="match status" value="1"/>
</dbReference>
<feature type="transmembrane region" description="Helical" evidence="3">
    <location>
        <begin position="294"/>
        <end position="315"/>
    </location>
</feature>
<dbReference type="InterPro" id="IPR047012">
    <property type="entry name" value="ICAM_VCAM"/>
</dbReference>
<evidence type="ECO:0000259" key="5">
    <source>
        <dbReference type="PROSITE" id="PS50835"/>
    </source>
</evidence>
<sequence>MGHVGLYRLVCLSAWFILKAAAESMVITPSKLVVKYGDAASATCSTTEQKHGGMGWEASEGGVDIVEGVQQVTWAVPNITHWDLKPICYMISENVEQLVKELNIVIYKLPDSIDVKKCSEPLNEGETCTLQCDIKSVAPVKNLQVMWYKQQVVLENVTFNENTMSPVEKHLNRSIQASRNDDGAEYWCEAKLELGPEGPQPPPTKKSEPRRITVHYKPRFANDTETIEAGNTTLNCTVKANPPPVYTWEAPHLDETFYGPTLSVTYPGNYKCTASNQRGNATKLFIVKPYPNTVFLVCLLIGIFVALVLIAAVIFTHWKRKQGRAANNSIPSPADQKEEDVESYELA</sequence>
<feature type="domain" description="Ig-like" evidence="5">
    <location>
        <begin position="209"/>
        <end position="288"/>
    </location>
</feature>
<name>A0A8T0AHU9_SILME</name>
<feature type="signal peptide" evidence="4">
    <location>
        <begin position="1"/>
        <end position="22"/>
    </location>
</feature>